<name>A0A6C0IEI4_9ZZZZ</name>
<protein>
    <submittedName>
        <fullName evidence="1">Uncharacterized protein</fullName>
    </submittedName>
</protein>
<proteinExistence type="predicted"/>
<dbReference type="EMBL" id="MN740165">
    <property type="protein sequence ID" value="QHT91538.1"/>
    <property type="molecule type" value="Genomic_DNA"/>
</dbReference>
<reference evidence="1" key="1">
    <citation type="journal article" date="2020" name="Nature">
        <title>Giant virus diversity and host interactions through global metagenomics.</title>
        <authorList>
            <person name="Schulz F."/>
            <person name="Roux S."/>
            <person name="Paez-Espino D."/>
            <person name="Jungbluth S."/>
            <person name="Walsh D.A."/>
            <person name="Denef V.J."/>
            <person name="McMahon K.D."/>
            <person name="Konstantinidis K.T."/>
            <person name="Eloe-Fadrosh E.A."/>
            <person name="Kyrpides N.C."/>
            <person name="Woyke T."/>
        </authorList>
    </citation>
    <scope>NUCLEOTIDE SEQUENCE</scope>
    <source>
        <strain evidence="1">GVMAG-M-3300023184-77</strain>
    </source>
</reference>
<sequence>MNIIVFTFVLSSSLKFYNNVSYSKMNIVKNNYIDYITEIINNANELYSNRYVYGDINTRFFIDNINAYTEDEEDEYKEL</sequence>
<dbReference type="AlphaFoldDB" id="A0A6C0IEI4"/>
<accession>A0A6C0IEI4</accession>
<evidence type="ECO:0000313" key="1">
    <source>
        <dbReference type="EMBL" id="QHT91538.1"/>
    </source>
</evidence>
<organism evidence="1">
    <name type="scientific">viral metagenome</name>
    <dbReference type="NCBI Taxonomy" id="1070528"/>
    <lineage>
        <taxon>unclassified sequences</taxon>
        <taxon>metagenomes</taxon>
        <taxon>organismal metagenomes</taxon>
    </lineage>
</organism>